<organism evidence="2 3">
    <name type="scientific">Algimonas ampicilliniresistens</name>
    <dbReference type="NCBI Taxonomy" id="1298735"/>
    <lineage>
        <taxon>Bacteria</taxon>
        <taxon>Pseudomonadati</taxon>
        <taxon>Pseudomonadota</taxon>
        <taxon>Alphaproteobacteria</taxon>
        <taxon>Maricaulales</taxon>
        <taxon>Robiginitomaculaceae</taxon>
        <taxon>Algimonas</taxon>
    </lineage>
</organism>
<accession>A0ABQ5V5J7</accession>
<gene>
    <name evidence="2" type="ORF">GCM10007853_01510</name>
</gene>
<evidence type="ECO:0000256" key="1">
    <source>
        <dbReference type="SAM" id="SignalP"/>
    </source>
</evidence>
<name>A0ABQ5V5J7_9PROT</name>
<evidence type="ECO:0000313" key="3">
    <source>
        <dbReference type="Proteomes" id="UP001161391"/>
    </source>
</evidence>
<evidence type="ECO:0000313" key="2">
    <source>
        <dbReference type="EMBL" id="GLQ22277.1"/>
    </source>
</evidence>
<keyword evidence="1" id="KW-0732">Signal</keyword>
<comment type="caution">
    <text evidence="2">The sequence shown here is derived from an EMBL/GenBank/DDBJ whole genome shotgun (WGS) entry which is preliminary data.</text>
</comment>
<sequence>MIKFVRWVLAIMLGVLGLLLHSGGSAFASEPTLPLNLNQICKANQGADAHAVLLIRQDAYSWRCIDGSGQQHSFDLNRDCQTVYGNTSTASLGNRQDAYTWSCSVPVLSAQGAFQYTTFNGKAVTLTPWEGKNVAVLVSPSREADPIVMSAIVAVLDQAYEFYQQTTGRSPTHRKVYNGHLSIAEVGDGETCGAGCGYLGSTGIELTETTFDALYNEVAANNRYSQAVFYELGRNFWFYNDQLNAIPHAFATGFAILNRFQSMDYVNVDGADFRNMSYDEFRSSILYDLYDRYRNDRSLNWQNTLGAQKAPDNPNDWGVTDFGAALMFQVYKDSGYSYDAYTAFWAAIAKQPTATTQQEVIDNFVAAALSATGKDYSYMFSNTD</sequence>
<dbReference type="Proteomes" id="UP001161391">
    <property type="component" value="Unassembled WGS sequence"/>
</dbReference>
<dbReference type="RefSeq" id="WP_284386600.1">
    <property type="nucleotide sequence ID" value="NZ_BSNK01000001.1"/>
</dbReference>
<reference evidence="2" key="1">
    <citation type="journal article" date="2014" name="Int. J. Syst. Evol. Microbiol.">
        <title>Complete genome of a new Firmicutes species belonging to the dominant human colonic microbiota ('Ruminococcus bicirculans') reveals two chromosomes and a selective capacity to utilize plant glucans.</title>
        <authorList>
            <consortium name="NISC Comparative Sequencing Program"/>
            <person name="Wegmann U."/>
            <person name="Louis P."/>
            <person name="Goesmann A."/>
            <person name="Henrissat B."/>
            <person name="Duncan S.H."/>
            <person name="Flint H.J."/>
        </authorList>
    </citation>
    <scope>NUCLEOTIDE SEQUENCE</scope>
    <source>
        <strain evidence="2">NBRC 108219</strain>
    </source>
</reference>
<keyword evidence="3" id="KW-1185">Reference proteome</keyword>
<feature type="chain" id="PRO_5047361085" evidence="1">
    <location>
        <begin position="29"/>
        <end position="384"/>
    </location>
</feature>
<proteinExistence type="predicted"/>
<protein>
    <submittedName>
        <fullName evidence="2">Uncharacterized protein</fullName>
    </submittedName>
</protein>
<reference evidence="2" key="2">
    <citation type="submission" date="2023-01" db="EMBL/GenBank/DDBJ databases">
        <title>Draft genome sequence of Algimonas ampicilliniresistens strain NBRC 108219.</title>
        <authorList>
            <person name="Sun Q."/>
            <person name="Mori K."/>
        </authorList>
    </citation>
    <scope>NUCLEOTIDE SEQUENCE</scope>
    <source>
        <strain evidence="2">NBRC 108219</strain>
    </source>
</reference>
<feature type="signal peptide" evidence="1">
    <location>
        <begin position="1"/>
        <end position="28"/>
    </location>
</feature>
<dbReference type="EMBL" id="BSNK01000001">
    <property type="protein sequence ID" value="GLQ22277.1"/>
    <property type="molecule type" value="Genomic_DNA"/>
</dbReference>